<organism evidence="1 2">
    <name type="scientific">Sorlinia euscelidii</name>
    <dbReference type="NCBI Taxonomy" id="3081148"/>
    <lineage>
        <taxon>Bacteria</taxon>
        <taxon>Pseudomonadati</taxon>
        <taxon>Pseudomonadota</taxon>
        <taxon>Alphaproteobacteria</taxon>
        <taxon>Acetobacterales</taxon>
        <taxon>Acetobacteraceae</taxon>
        <taxon>Sorlinia</taxon>
    </lineage>
</organism>
<name>A0ABU7U461_9PROT</name>
<sequence length="41" mass="4803">MIRAVRSLDHGRLHQTCIDYVRRAYITANIVVNWARVFSSL</sequence>
<reference evidence="1 2" key="1">
    <citation type="submission" date="2023-10" db="EMBL/GenBank/DDBJ databases">
        <title>Sorlinia euscelidii gen. nov., sp. nov., an acetic acid bacteria isolated from the gut of Euscelidius variegatus emitter.</title>
        <authorList>
            <person name="Michoud G."/>
            <person name="Marasco R."/>
            <person name="Seferji K."/>
            <person name="Gonella E."/>
            <person name="Garuglieri E."/>
            <person name="Alma A."/>
            <person name="Mapelli F."/>
            <person name="Borin S."/>
            <person name="Daffonchio D."/>
            <person name="Crotti E."/>
        </authorList>
    </citation>
    <scope>NUCLEOTIDE SEQUENCE [LARGE SCALE GENOMIC DNA]</scope>
    <source>
        <strain evidence="1 2">EV16P</strain>
    </source>
</reference>
<comment type="caution">
    <text evidence="1">The sequence shown here is derived from an EMBL/GenBank/DDBJ whole genome shotgun (WGS) entry which is preliminary data.</text>
</comment>
<protein>
    <recommendedName>
        <fullName evidence="3">Transposase</fullName>
    </recommendedName>
</protein>
<dbReference type="EMBL" id="JAWJZY010000002">
    <property type="protein sequence ID" value="MEE8658380.1"/>
    <property type="molecule type" value="Genomic_DNA"/>
</dbReference>
<dbReference type="Proteomes" id="UP001312908">
    <property type="component" value="Unassembled WGS sequence"/>
</dbReference>
<gene>
    <name evidence="1" type="ORF">DOFOFD_05080</name>
</gene>
<evidence type="ECO:0000313" key="2">
    <source>
        <dbReference type="Proteomes" id="UP001312908"/>
    </source>
</evidence>
<keyword evidence="2" id="KW-1185">Reference proteome</keyword>
<accession>A0ABU7U461</accession>
<evidence type="ECO:0000313" key="1">
    <source>
        <dbReference type="EMBL" id="MEE8658380.1"/>
    </source>
</evidence>
<evidence type="ECO:0008006" key="3">
    <source>
        <dbReference type="Google" id="ProtNLM"/>
    </source>
</evidence>
<proteinExistence type="predicted"/>